<dbReference type="InParanoid" id="A0A6P5LT29"/>
<feature type="compositionally biased region" description="Basic and acidic residues" evidence="2">
    <location>
        <begin position="369"/>
        <end position="388"/>
    </location>
</feature>
<dbReference type="CTD" id="284418"/>
<feature type="region of interest" description="Disordered" evidence="2">
    <location>
        <begin position="264"/>
        <end position="324"/>
    </location>
</feature>
<feature type="compositionally biased region" description="Polar residues" evidence="2">
    <location>
        <begin position="418"/>
        <end position="451"/>
    </location>
</feature>
<organism evidence="4 5">
    <name type="scientific">Phascolarctos cinereus</name>
    <name type="common">Koala</name>
    <dbReference type="NCBI Taxonomy" id="38626"/>
    <lineage>
        <taxon>Eukaryota</taxon>
        <taxon>Metazoa</taxon>
        <taxon>Chordata</taxon>
        <taxon>Craniata</taxon>
        <taxon>Vertebrata</taxon>
        <taxon>Euteleostomi</taxon>
        <taxon>Mammalia</taxon>
        <taxon>Metatheria</taxon>
        <taxon>Diprotodontia</taxon>
        <taxon>Phascolarctidae</taxon>
        <taxon>Phascolarctos</taxon>
    </lineage>
</organism>
<feature type="compositionally biased region" description="Pro residues" evidence="2">
    <location>
        <begin position="646"/>
        <end position="665"/>
    </location>
</feature>
<protein>
    <submittedName>
        <fullName evidence="5">Protein FAM71E2</fullName>
    </submittedName>
</protein>
<evidence type="ECO:0000256" key="2">
    <source>
        <dbReference type="SAM" id="MobiDB-lite"/>
    </source>
</evidence>
<feature type="domain" description="Golgi associated RAB2 interactor protein-like Rab2B-binding" evidence="3">
    <location>
        <begin position="107"/>
        <end position="172"/>
    </location>
</feature>
<feature type="non-terminal residue" evidence="5">
    <location>
        <position position="665"/>
    </location>
</feature>
<gene>
    <name evidence="5" type="primary">FAM71E2</name>
</gene>
<feature type="region of interest" description="Disordered" evidence="2">
    <location>
        <begin position="364"/>
        <end position="388"/>
    </location>
</feature>
<dbReference type="PANTHER" id="PTHR22574:SF12">
    <property type="entry name" value="GOLGI-ASSOCIATED RAB2 INTERACTOR PROTEIN 5B"/>
    <property type="match status" value="1"/>
</dbReference>
<feature type="compositionally biased region" description="Low complexity" evidence="2">
    <location>
        <begin position="265"/>
        <end position="281"/>
    </location>
</feature>
<name>A0A6P5LT29_PHACI</name>
<feature type="compositionally biased region" description="Low complexity" evidence="2">
    <location>
        <begin position="496"/>
        <end position="508"/>
    </location>
</feature>
<proteinExistence type="inferred from homology"/>
<evidence type="ECO:0000259" key="3">
    <source>
        <dbReference type="Pfam" id="PF12480"/>
    </source>
</evidence>
<dbReference type="Proteomes" id="UP000515140">
    <property type="component" value="Unplaced"/>
</dbReference>
<evidence type="ECO:0000313" key="4">
    <source>
        <dbReference type="Proteomes" id="UP000515140"/>
    </source>
</evidence>
<dbReference type="InterPro" id="IPR022168">
    <property type="entry name" value="GARIL-like_Rab2B-bd"/>
</dbReference>
<dbReference type="GO" id="GO:0005634">
    <property type="term" value="C:nucleus"/>
    <property type="evidence" value="ECO:0007669"/>
    <property type="project" value="TreeGrafter"/>
</dbReference>
<dbReference type="AlphaFoldDB" id="A0A6P5LT29"/>
<accession>A0A6P5LT29</accession>
<feature type="region of interest" description="Disordered" evidence="2">
    <location>
        <begin position="417"/>
        <end position="604"/>
    </location>
</feature>
<comment type="similarity">
    <text evidence="1">Belongs to the GARIN family.</text>
</comment>
<reference evidence="5" key="1">
    <citation type="submission" date="2025-08" db="UniProtKB">
        <authorList>
            <consortium name="RefSeq"/>
        </authorList>
    </citation>
    <scope>IDENTIFICATION</scope>
    <source>
        <tissue evidence="5">Spleen</tissue>
    </source>
</reference>
<feature type="compositionally biased region" description="Pro residues" evidence="2">
    <location>
        <begin position="521"/>
        <end position="531"/>
    </location>
</feature>
<dbReference type="GeneID" id="110219825"/>
<dbReference type="Pfam" id="PF12480">
    <property type="entry name" value="GARIL_Rab2_bd"/>
    <property type="match status" value="1"/>
</dbReference>
<keyword evidence="4" id="KW-1185">Reference proteome</keyword>
<dbReference type="PANTHER" id="PTHR22574">
    <property type="match status" value="1"/>
</dbReference>
<evidence type="ECO:0000313" key="5">
    <source>
        <dbReference type="RefSeq" id="XP_020859191.1"/>
    </source>
</evidence>
<feature type="compositionally biased region" description="Pro residues" evidence="2">
    <location>
        <begin position="471"/>
        <end position="480"/>
    </location>
</feature>
<feature type="region of interest" description="Disordered" evidence="2">
    <location>
        <begin position="622"/>
        <end position="665"/>
    </location>
</feature>
<feature type="compositionally biased region" description="Pro residues" evidence="2">
    <location>
        <begin position="550"/>
        <end position="565"/>
    </location>
</feature>
<dbReference type="RefSeq" id="XP_020859191.1">
    <property type="nucleotide sequence ID" value="XM_021003532.1"/>
</dbReference>
<feature type="region of interest" description="Disordered" evidence="2">
    <location>
        <begin position="176"/>
        <end position="244"/>
    </location>
</feature>
<dbReference type="KEGG" id="pcw:110219825"/>
<feature type="compositionally biased region" description="Basic and acidic residues" evidence="2">
    <location>
        <begin position="177"/>
        <end position="190"/>
    </location>
</feature>
<feature type="compositionally biased region" description="Polar residues" evidence="2">
    <location>
        <begin position="308"/>
        <end position="324"/>
    </location>
</feature>
<sequence length="665" mass="73257">MTLPVSSPAILREGLFLNDVEHSFQPWVPLLGHLQRTVMEGEYLPLGPLLPMFESNFLQVTNRGEAIFLHKKENPVTMGVASSIPGLLLPDLILLARPVRNRRQKALELTRLLPTHLARLFVHNGACWRLKLRLASGRSFYLQLDANWREGCLLFNRWRYLVYLLQGSAPALALQAPKDHPKDKSQRRSPADSTTLKAKEKMSRAVNGTSPFMTQPEPPAWKRKEKKPDHRHAKMDPPGTRVQEGRSTVTIWTLFSTISSILNQPKASETSTPKTSSSWPSRIRPPVVPHQTSSSWLGSRRQSEKISHTSASSSTRLLGSQSQTGFTPTWKNIHPCLRTCFKSPKIFSDALAWANPLSYAPAQLQPQHTQHEVPLKTARPDKSLRKDASKLSLEQAVVLTEPKEAAELPHVCFKQQEDSSLSSAKQSHPKSTPYQLQPYESTQMSDLSTKASLYPPPEASSDHFIKASEPSPTPKAPEPSPFLIALEPSPSPKAPEPSSLPKAPKSSPFPMAPEPSISPKAPEPSPFPEVPEPSLLSKAAELSTSSKVPGPSPSPKAPEPSPSPRDPGLSPFLKEPESSTILKAPERSGPTKATPEQPDKASPKGFMKWLFYPFYPFIKASSKHPKKSSFHPTTKASPHRVIKAPQPSPSPKAPQPSPSPKAPEP</sequence>
<evidence type="ECO:0000256" key="1">
    <source>
        <dbReference type="ARBA" id="ARBA00038379"/>
    </source>
</evidence>